<dbReference type="PANTHER" id="PTHR47235:SF1">
    <property type="entry name" value="BLR6548 PROTEIN"/>
    <property type="match status" value="1"/>
</dbReference>
<dbReference type="Gene3D" id="3.40.50.2300">
    <property type="match status" value="2"/>
</dbReference>
<sequence length="445" mass="48093">MSALLAAGCGTTNTELAEDDSPISTLSSEFGYLGPVCRDGKPTRASTRGVTADTIRVGVFTDFGFTKNLEFIDAAMAFASWCNARGGIEGRRIEVAVRDTNLTEVRQRMLESCDDDFAIVGGGAGLDALGVRERLSCLLPSFPAQVVQPRSVGADLEFSASPTALPRHDIYTGFRHWLVKEAYPESIGKIGFVTADSPVSKVLADKGRESFQALGATIVYDDPHPIVGMTNWMPIAQTIKDRGVRGLVFNGEPSQLAKLEQALTTLGHRPDWIDATNNNYSPAFLKDAGASIGFQNNVADLGGVVPFEKAETVTATHQVKAIFDEYAPNTRMSFPQLRAISAWLLFAMSAAECGDNLTRRCVYDAASSETSWTAGGLQGRIDLSNPLVPKSCFNVEQATTEGWRPADFTPDTGLFRCNIPLYKFRTDYGSPMTLADVGKTLSDVE</sequence>
<dbReference type="InterPro" id="IPR028081">
    <property type="entry name" value="Leu-bd"/>
</dbReference>
<comment type="similarity">
    <text evidence="1">Belongs to the leucine-binding protein family.</text>
</comment>
<dbReference type="EMBL" id="JBFAKC010000007">
    <property type="protein sequence ID" value="MEV0709567.1"/>
    <property type="molecule type" value="Genomic_DNA"/>
</dbReference>
<dbReference type="PANTHER" id="PTHR47235">
    <property type="entry name" value="BLR6548 PROTEIN"/>
    <property type="match status" value="1"/>
</dbReference>
<protein>
    <submittedName>
        <fullName evidence="4">ABC transporter substrate-binding protein</fullName>
    </submittedName>
</protein>
<dbReference type="Proteomes" id="UP001551695">
    <property type="component" value="Unassembled WGS sequence"/>
</dbReference>
<keyword evidence="5" id="KW-1185">Reference proteome</keyword>
<dbReference type="InterPro" id="IPR028082">
    <property type="entry name" value="Peripla_BP_I"/>
</dbReference>
<organism evidence="4 5">
    <name type="scientific">Nocardia aurea</name>
    <dbReference type="NCBI Taxonomy" id="2144174"/>
    <lineage>
        <taxon>Bacteria</taxon>
        <taxon>Bacillati</taxon>
        <taxon>Actinomycetota</taxon>
        <taxon>Actinomycetes</taxon>
        <taxon>Mycobacteriales</taxon>
        <taxon>Nocardiaceae</taxon>
        <taxon>Nocardia</taxon>
    </lineage>
</organism>
<evidence type="ECO:0000259" key="3">
    <source>
        <dbReference type="Pfam" id="PF13458"/>
    </source>
</evidence>
<dbReference type="RefSeq" id="WP_355083881.1">
    <property type="nucleotide sequence ID" value="NZ_JBEXKW010000005.1"/>
</dbReference>
<evidence type="ECO:0000256" key="1">
    <source>
        <dbReference type="ARBA" id="ARBA00010062"/>
    </source>
</evidence>
<evidence type="ECO:0000313" key="5">
    <source>
        <dbReference type="Proteomes" id="UP001551695"/>
    </source>
</evidence>
<evidence type="ECO:0000313" key="4">
    <source>
        <dbReference type="EMBL" id="MEV0709567.1"/>
    </source>
</evidence>
<evidence type="ECO:0000256" key="2">
    <source>
        <dbReference type="ARBA" id="ARBA00022729"/>
    </source>
</evidence>
<proteinExistence type="inferred from homology"/>
<name>A0ABV3FVW5_9NOCA</name>
<feature type="domain" description="Leucine-binding protein" evidence="3">
    <location>
        <begin position="70"/>
        <end position="374"/>
    </location>
</feature>
<reference evidence="4 5" key="1">
    <citation type="submission" date="2024-06" db="EMBL/GenBank/DDBJ databases">
        <title>The Natural Products Discovery Center: Release of the First 8490 Sequenced Strains for Exploring Actinobacteria Biosynthetic Diversity.</title>
        <authorList>
            <person name="Kalkreuter E."/>
            <person name="Kautsar S.A."/>
            <person name="Yang D."/>
            <person name="Bader C.D."/>
            <person name="Teijaro C.N."/>
            <person name="Fluegel L."/>
            <person name="Davis C.M."/>
            <person name="Simpson J.R."/>
            <person name="Lauterbach L."/>
            <person name="Steele A.D."/>
            <person name="Gui C."/>
            <person name="Meng S."/>
            <person name="Li G."/>
            <person name="Viehrig K."/>
            <person name="Ye F."/>
            <person name="Su P."/>
            <person name="Kiefer A.F."/>
            <person name="Nichols A."/>
            <person name="Cepeda A.J."/>
            <person name="Yan W."/>
            <person name="Fan B."/>
            <person name="Jiang Y."/>
            <person name="Adhikari A."/>
            <person name="Zheng C.-J."/>
            <person name="Schuster L."/>
            <person name="Cowan T.M."/>
            <person name="Smanski M.J."/>
            <person name="Chevrette M.G."/>
            <person name="De Carvalho L.P.S."/>
            <person name="Shen B."/>
        </authorList>
    </citation>
    <scope>NUCLEOTIDE SEQUENCE [LARGE SCALE GENOMIC DNA]</scope>
    <source>
        <strain evidence="4 5">NPDC050403</strain>
    </source>
</reference>
<dbReference type="Pfam" id="PF13458">
    <property type="entry name" value="Peripla_BP_6"/>
    <property type="match status" value="1"/>
</dbReference>
<comment type="caution">
    <text evidence="4">The sequence shown here is derived from an EMBL/GenBank/DDBJ whole genome shotgun (WGS) entry which is preliminary data.</text>
</comment>
<accession>A0ABV3FVW5</accession>
<keyword evidence="2" id="KW-0732">Signal</keyword>
<gene>
    <name evidence="4" type="ORF">AB0I48_18555</name>
</gene>
<dbReference type="SUPFAM" id="SSF53822">
    <property type="entry name" value="Periplasmic binding protein-like I"/>
    <property type="match status" value="1"/>
</dbReference>